<dbReference type="GeneID" id="24112571"/>
<dbReference type="HOGENOM" id="CLU_2237796_0_0_1"/>
<reference evidence="2" key="1">
    <citation type="journal article" date="2013" name="Genome Announc.">
        <title>Draft genome sequence of the basidiomycetous yeast-like fungus Pseudozyma hubeiensis SY62, which produces an abundant amount of the biosurfactant mannosylerythritol lipids.</title>
        <authorList>
            <person name="Konishi M."/>
            <person name="Hatada Y."/>
            <person name="Horiuchi J."/>
        </authorList>
    </citation>
    <scope>NUCLEOTIDE SEQUENCE [LARGE SCALE GENOMIC DNA]</scope>
    <source>
        <strain evidence="2">SY62</strain>
    </source>
</reference>
<dbReference type="EMBL" id="DF238832">
    <property type="protein sequence ID" value="GAC99705.1"/>
    <property type="molecule type" value="Genomic_DNA"/>
</dbReference>
<dbReference type="Proteomes" id="UP000014071">
    <property type="component" value="Unassembled WGS sequence"/>
</dbReference>
<protein>
    <submittedName>
        <fullName evidence="1">Uncharacterized protein</fullName>
    </submittedName>
</protein>
<dbReference type="AlphaFoldDB" id="R9PNJ0"/>
<dbReference type="RefSeq" id="XP_012193292.1">
    <property type="nucleotide sequence ID" value="XM_012337902.1"/>
</dbReference>
<sequence>MYAPSKAISVQVRRPSDCCAQSCETPDPRSLQCRHRVRGRLDDFVGVSDLIESYKAKVAESKTSPPPKKLTLRLKFCRSSLHVTRHDFSLTTTKSTVNLDPTLDR</sequence>
<evidence type="ECO:0000313" key="1">
    <source>
        <dbReference type="EMBL" id="GAC99705.1"/>
    </source>
</evidence>
<keyword evidence="2" id="KW-1185">Reference proteome</keyword>
<accession>R9PNJ0</accession>
<proteinExistence type="predicted"/>
<evidence type="ECO:0000313" key="2">
    <source>
        <dbReference type="Proteomes" id="UP000014071"/>
    </source>
</evidence>
<organism evidence="1 2">
    <name type="scientific">Pseudozyma hubeiensis (strain SY62)</name>
    <name type="common">Yeast</name>
    <dbReference type="NCBI Taxonomy" id="1305764"/>
    <lineage>
        <taxon>Eukaryota</taxon>
        <taxon>Fungi</taxon>
        <taxon>Dikarya</taxon>
        <taxon>Basidiomycota</taxon>
        <taxon>Ustilaginomycotina</taxon>
        <taxon>Ustilaginomycetes</taxon>
        <taxon>Ustilaginales</taxon>
        <taxon>Ustilaginaceae</taxon>
        <taxon>Pseudozyma</taxon>
    </lineage>
</organism>
<name>R9PNJ0_PSEHS</name>
<gene>
    <name evidence="1" type="ORF">PHSY_007308</name>
</gene>